<evidence type="ECO:0000313" key="7">
    <source>
        <dbReference type="Proteomes" id="UP000754883"/>
    </source>
</evidence>
<feature type="repeat" description="TPR" evidence="2">
    <location>
        <begin position="763"/>
        <end position="796"/>
    </location>
</feature>
<dbReference type="Pfam" id="PF13424">
    <property type="entry name" value="TPR_12"/>
    <property type="match status" value="2"/>
</dbReference>
<gene>
    <name evidence="6" type="ORF">CBYS24578_00006277</name>
</gene>
<evidence type="ECO:0000256" key="2">
    <source>
        <dbReference type="PROSITE-ProRule" id="PRU00339"/>
    </source>
</evidence>
<feature type="compositionally biased region" description="Basic and acidic residues" evidence="3">
    <location>
        <begin position="1"/>
        <end position="13"/>
    </location>
</feature>
<protein>
    <recommendedName>
        <fullName evidence="8">Nephrocystin-3</fullName>
    </recommendedName>
</protein>
<dbReference type="InterPro" id="IPR027417">
    <property type="entry name" value="P-loop_NTPase"/>
</dbReference>
<dbReference type="OrthoDB" id="1658288at2759"/>
<keyword evidence="2" id="KW-0802">TPR repeat</keyword>
<evidence type="ECO:0000259" key="5">
    <source>
        <dbReference type="Pfam" id="PF25000"/>
    </source>
</evidence>
<dbReference type="PANTHER" id="PTHR46082">
    <property type="entry name" value="ATP/GTP-BINDING PROTEIN-RELATED"/>
    <property type="match status" value="1"/>
</dbReference>
<dbReference type="PANTHER" id="PTHR46082:SF6">
    <property type="entry name" value="AAA+ ATPASE DOMAIN-CONTAINING PROTEIN-RELATED"/>
    <property type="match status" value="1"/>
</dbReference>
<dbReference type="Pfam" id="PF05057">
    <property type="entry name" value="DUF676"/>
    <property type="match status" value="1"/>
</dbReference>
<keyword evidence="7" id="KW-1185">Reference proteome</keyword>
<dbReference type="AlphaFoldDB" id="A0A9N9UIB1"/>
<dbReference type="SUPFAM" id="SSF48452">
    <property type="entry name" value="TPR-like"/>
    <property type="match status" value="2"/>
</dbReference>
<feature type="region of interest" description="Disordered" evidence="3">
    <location>
        <begin position="1"/>
        <end position="20"/>
    </location>
</feature>
<dbReference type="InterPro" id="IPR029058">
    <property type="entry name" value="AB_hydrolase_fold"/>
</dbReference>
<dbReference type="InterPro" id="IPR007751">
    <property type="entry name" value="DUF676_lipase-like"/>
</dbReference>
<dbReference type="PROSITE" id="PS50005">
    <property type="entry name" value="TPR"/>
    <property type="match status" value="1"/>
</dbReference>
<dbReference type="SUPFAM" id="SSF52540">
    <property type="entry name" value="P-loop containing nucleoside triphosphate hydrolases"/>
    <property type="match status" value="1"/>
</dbReference>
<dbReference type="Pfam" id="PF25000">
    <property type="entry name" value="DUF7779"/>
    <property type="match status" value="1"/>
</dbReference>
<reference evidence="6 7" key="2">
    <citation type="submission" date="2021-10" db="EMBL/GenBank/DDBJ databases">
        <authorList>
            <person name="Piombo E."/>
        </authorList>
    </citation>
    <scope>NUCLEOTIDE SEQUENCE [LARGE SCALE GENOMIC DNA]</scope>
</reference>
<dbReference type="InterPro" id="IPR011990">
    <property type="entry name" value="TPR-like_helical_dom_sf"/>
</dbReference>
<dbReference type="Pfam" id="PF13374">
    <property type="entry name" value="TPR_10"/>
    <property type="match status" value="1"/>
</dbReference>
<evidence type="ECO:0000256" key="1">
    <source>
        <dbReference type="ARBA" id="ARBA00007920"/>
    </source>
</evidence>
<organism evidence="6 7">
    <name type="scientific">Clonostachys byssicola</name>
    <dbReference type="NCBI Taxonomy" id="160290"/>
    <lineage>
        <taxon>Eukaryota</taxon>
        <taxon>Fungi</taxon>
        <taxon>Dikarya</taxon>
        <taxon>Ascomycota</taxon>
        <taxon>Pezizomycotina</taxon>
        <taxon>Sordariomycetes</taxon>
        <taxon>Hypocreomycetidae</taxon>
        <taxon>Hypocreales</taxon>
        <taxon>Bionectriaceae</taxon>
        <taxon>Clonostachys</taxon>
    </lineage>
</organism>
<evidence type="ECO:0000259" key="4">
    <source>
        <dbReference type="Pfam" id="PF05057"/>
    </source>
</evidence>
<reference evidence="7" key="1">
    <citation type="submission" date="2019-06" db="EMBL/GenBank/DDBJ databases">
        <authorList>
            <person name="Broberg M."/>
        </authorList>
    </citation>
    <scope>NUCLEOTIDE SEQUENCE [LARGE SCALE GENOMIC DNA]</scope>
</reference>
<feature type="domain" description="DUF676" evidence="4">
    <location>
        <begin position="57"/>
        <end position="188"/>
    </location>
</feature>
<evidence type="ECO:0008006" key="8">
    <source>
        <dbReference type="Google" id="ProtNLM"/>
    </source>
</evidence>
<dbReference type="SMART" id="SM00028">
    <property type="entry name" value="TPR"/>
    <property type="match status" value="4"/>
</dbReference>
<dbReference type="NCBIfam" id="NF040586">
    <property type="entry name" value="FxSxx_TPR"/>
    <property type="match status" value="1"/>
</dbReference>
<dbReference type="InterPro" id="IPR053137">
    <property type="entry name" value="NLR-like"/>
</dbReference>
<accession>A0A9N9UIB1</accession>
<sequence>MRKLFRPDKKHDPVGPSLSGPIEAAFPSGIKQLYESPDASDVEYAYQYDVPRWLLSIVFIHGLDGNREKTWTAKGADEPWPKTLLPLELPSARILTFGYDAYAAKWEKGGSQNRIRDHAWNLLTALASCRESDDTKKRPIIFVCHSLGGLVCKDALIVSQMQSDSHIHDIYESTHAIAFMGTPHHGSELAIWAERLLKSVNVVQKRNTDIVGVLNGKSEVLQRIQEGFLATIWGKEEGVSRQVQITCFHEELTTNIKGFNKIVVSKESAFLPGSIRIGIHRDHTQMTKFSDQEDPGFKAVCGELRRWATSAKPLATNERQGECKIALRQKEGMNNFPQVKFVVPYLKNDKFVGRTEILDQLKKRLSFSEENHASQRRVSLFGLGGVGKTQIALAFIHWIKETNPEVSVIWVHASNPERFQQSFSRIAEEFQIPGYEDPKSNVLVLVRQWLEKKDCGKWLMVVDNADDTELFFGKPSPTKSSPLDTSTIFAQYLPECTHGALLITTRNKQIGVKLASGDGSSMLQVQRMDASESERLLKSRLANLAANEEEVRTLSSRLEQLPLALAQAASFILEYSMSVKEYLELLSESDESLIDLLSQEFETTARDRERSRAVAKTWMISFQQIKEQNPLASELLSMMSFLDRQDITLEILQEYNRQHQDDDSRSNIELKKSIGILKNFSLVTEQKNGSLDIHRLVQLVTRSWLDETEANDWFKRKALVCISNVYPYGEFNNREVCRAYLAHALAVLELQVANEDDEATWRARLLHCVGGYFLQKGQYRQAEKTFREAFEIHMCSLGENHNDTLRSMANLAVTFHEQGRYKEAEKLNIQALEARKRSLGETHEDTLYSMSNLATTFCLLGRYEEAEKLHIQALEAKKMSLGETHPDTITSIASLAANLHYQGRYEEAEKLDLQALEARKKSLGEAHPRTLDSIENLGYTLHALGHLDAAMSLMTTCLDSRKRVLGKDHPDTLYCVKTLEFWGNGTQSQ</sequence>
<evidence type="ECO:0000256" key="3">
    <source>
        <dbReference type="SAM" id="MobiDB-lite"/>
    </source>
</evidence>
<evidence type="ECO:0000313" key="6">
    <source>
        <dbReference type="EMBL" id="CAG9991483.1"/>
    </source>
</evidence>
<dbReference type="InterPro" id="IPR019734">
    <property type="entry name" value="TPR_rpt"/>
</dbReference>
<dbReference type="SUPFAM" id="SSF53474">
    <property type="entry name" value="alpha/beta-Hydrolases"/>
    <property type="match status" value="1"/>
</dbReference>
<feature type="domain" description="DUF7779" evidence="5">
    <location>
        <begin position="627"/>
        <end position="709"/>
    </location>
</feature>
<comment type="caution">
    <text evidence="6">The sequence shown here is derived from an EMBL/GenBank/DDBJ whole genome shotgun (WGS) entry which is preliminary data.</text>
</comment>
<dbReference type="InterPro" id="IPR056681">
    <property type="entry name" value="DUF7779"/>
</dbReference>
<dbReference type="EMBL" id="CABFNO020001479">
    <property type="protein sequence ID" value="CAG9991483.1"/>
    <property type="molecule type" value="Genomic_DNA"/>
</dbReference>
<proteinExistence type="inferred from homology"/>
<comment type="similarity">
    <text evidence="1">Belongs to the putative lipase ROG1 family.</text>
</comment>
<dbReference type="Proteomes" id="UP000754883">
    <property type="component" value="Unassembled WGS sequence"/>
</dbReference>
<dbReference type="Gene3D" id="3.40.50.1820">
    <property type="entry name" value="alpha/beta hydrolase"/>
    <property type="match status" value="1"/>
</dbReference>
<name>A0A9N9UIB1_9HYPO</name>
<dbReference type="Gene3D" id="3.40.50.300">
    <property type="entry name" value="P-loop containing nucleotide triphosphate hydrolases"/>
    <property type="match status" value="1"/>
</dbReference>
<dbReference type="Gene3D" id="1.25.40.10">
    <property type="entry name" value="Tetratricopeptide repeat domain"/>
    <property type="match status" value="2"/>
</dbReference>